<proteinExistence type="predicted"/>
<sequence>MLKNLPLSKEVIDLLKNYGTILHYEKGYLLQDCNRFDQGVCILISGIVKMSVKHNDKKILLYHLDCSKPIIMNYTNTPNISSDVICSTVIKDTTILNIPNDLFLELTSTYIELRDFMITSFQFHYMNIINKTQEISNQTLEELLLSYIKTKSRLYKSVEIKIPLLEISEDLNFSREAISRGLKNLENNEKIIRKTRSIVLLNN</sequence>
<dbReference type="Gene3D" id="2.60.120.10">
    <property type="entry name" value="Jelly Rolls"/>
    <property type="match status" value="1"/>
</dbReference>
<dbReference type="EMBL" id="WAAU01000024">
    <property type="protein sequence ID" value="KAB1155412.1"/>
    <property type="molecule type" value="Genomic_DNA"/>
</dbReference>
<dbReference type="InterPro" id="IPR018490">
    <property type="entry name" value="cNMP-bd_dom_sf"/>
</dbReference>
<evidence type="ECO:0000313" key="2">
    <source>
        <dbReference type="Proteomes" id="UP000467305"/>
    </source>
</evidence>
<organism evidence="1 2">
    <name type="scientific">Tenacibaculum aiptasiae</name>
    <dbReference type="NCBI Taxonomy" id="426481"/>
    <lineage>
        <taxon>Bacteria</taxon>
        <taxon>Pseudomonadati</taxon>
        <taxon>Bacteroidota</taxon>
        <taxon>Flavobacteriia</taxon>
        <taxon>Flavobacteriales</taxon>
        <taxon>Flavobacteriaceae</taxon>
        <taxon>Tenacibaculum</taxon>
    </lineage>
</organism>
<dbReference type="SUPFAM" id="SSF51206">
    <property type="entry name" value="cAMP-binding domain-like"/>
    <property type="match status" value="1"/>
</dbReference>
<name>A0A7J5ACX0_9FLAO</name>
<protein>
    <submittedName>
        <fullName evidence="1">Crp/Fnr family transcriptional regulator</fullName>
    </submittedName>
</protein>
<gene>
    <name evidence="1" type="ORF">F7018_13140</name>
</gene>
<evidence type="ECO:0000313" key="1">
    <source>
        <dbReference type="EMBL" id="KAB1155412.1"/>
    </source>
</evidence>
<accession>A0A7J5ACX0</accession>
<comment type="caution">
    <text evidence="1">The sequence shown here is derived from an EMBL/GenBank/DDBJ whole genome shotgun (WGS) entry which is preliminary data.</text>
</comment>
<dbReference type="InterPro" id="IPR014710">
    <property type="entry name" value="RmlC-like_jellyroll"/>
</dbReference>
<dbReference type="OrthoDB" id="9776746at2"/>
<dbReference type="AlphaFoldDB" id="A0A7J5ACX0"/>
<keyword evidence="2" id="KW-1185">Reference proteome</keyword>
<dbReference type="Proteomes" id="UP000467305">
    <property type="component" value="Unassembled WGS sequence"/>
</dbReference>
<dbReference type="RefSeq" id="WP_150900521.1">
    <property type="nucleotide sequence ID" value="NZ_WAAU01000024.1"/>
</dbReference>
<reference evidence="1 2" key="1">
    <citation type="submission" date="2019-09" db="EMBL/GenBank/DDBJ databases">
        <authorList>
            <person name="Cao W.R."/>
        </authorList>
    </citation>
    <scope>NUCLEOTIDE SEQUENCE [LARGE SCALE GENOMIC DNA]</scope>
    <source>
        <strain evidence="2">a4</strain>
    </source>
</reference>